<evidence type="ECO:0000313" key="2">
    <source>
        <dbReference type="Proteomes" id="UP000243002"/>
    </source>
</evidence>
<name>A0A2P7MZQ4_9CYAN</name>
<keyword evidence="2" id="KW-1185">Reference proteome</keyword>
<sequence length="71" mass="7791">MASSAPLACPIRQLVLHIYPDGLKVAGAERLTVFYGRRGRPVKKPRFIPAELAHQLARKLSAKRLGTVSVL</sequence>
<dbReference type="Proteomes" id="UP000243002">
    <property type="component" value="Unassembled WGS sequence"/>
</dbReference>
<gene>
    <name evidence="1" type="ORF">C7K55_03820</name>
</gene>
<protein>
    <submittedName>
        <fullName evidence="1">Uncharacterized protein</fullName>
    </submittedName>
</protein>
<reference evidence="1 2" key="1">
    <citation type="journal article" date="2018" name="Environ. Microbiol.">
        <title>Ecological and genomic features of two widespread freshwater picocyanobacteria.</title>
        <authorList>
            <person name="Cabello-Yeves P.J."/>
            <person name="Picazo A."/>
            <person name="Camacho A."/>
            <person name="Callieri C."/>
            <person name="Rosselli R."/>
            <person name="Roda-Garcia J.J."/>
            <person name="Coutinho F.H."/>
            <person name="Rodriguez-Valera F."/>
        </authorList>
    </citation>
    <scope>NUCLEOTIDE SEQUENCE [LARGE SCALE GENOMIC DNA]</scope>
    <source>
        <strain evidence="1 2">Tous</strain>
    </source>
</reference>
<comment type="caution">
    <text evidence="1">The sequence shown here is derived from an EMBL/GenBank/DDBJ whole genome shotgun (WGS) entry which is preliminary data.</text>
</comment>
<organism evidence="1 2">
    <name type="scientific">Cyanobium usitatum str. Tous</name>
    <dbReference type="NCBI Taxonomy" id="2116684"/>
    <lineage>
        <taxon>Bacteria</taxon>
        <taxon>Bacillati</taxon>
        <taxon>Cyanobacteriota</taxon>
        <taxon>Cyanophyceae</taxon>
        <taxon>Synechococcales</taxon>
        <taxon>Prochlorococcaceae</taxon>
        <taxon>Cyanobium</taxon>
    </lineage>
</organism>
<dbReference type="AlphaFoldDB" id="A0A2P7MZQ4"/>
<dbReference type="OrthoDB" id="560747at2"/>
<dbReference type="EMBL" id="PXXO01000003">
    <property type="protein sequence ID" value="PSJ06682.1"/>
    <property type="molecule type" value="Genomic_DNA"/>
</dbReference>
<proteinExistence type="predicted"/>
<accession>A0A2P7MZQ4</accession>
<evidence type="ECO:0000313" key="1">
    <source>
        <dbReference type="EMBL" id="PSJ06682.1"/>
    </source>
</evidence>